<dbReference type="EMBL" id="KB202620">
    <property type="protein sequence ID" value="ESO88876.1"/>
    <property type="molecule type" value="Genomic_DNA"/>
</dbReference>
<evidence type="ECO:0008006" key="5">
    <source>
        <dbReference type="Google" id="ProtNLM"/>
    </source>
</evidence>
<reference evidence="3 4" key="1">
    <citation type="journal article" date="2013" name="Nature">
        <title>Insights into bilaterian evolution from three spiralian genomes.</title>
        <authorList>
            <person name="Simakov O."/>
            <person name="Marletaz F."/>
            <person name="Cho S.J."/>
            <person name="Edsinger-Gonzales E."/>
            <person name="Havlak P."/>
            <person name="Hellsten U."/>
            <person name="Kuo D.H."/>
            <person name="Larsson T."/>
            <person name="Lv J."/>
            <person name="Arendt D."/>
            <person name="Savage R."/>
            <person name="Osoegawa K."/>
            <person name="de Jong P."/>
            <person name="Grimwood J."/>
            <person name="Chapman J.A."/>
            <person name="Shapiro H."/>
            <person name="Aerts A."/>
            <person name="Otillar R.P."/>
            <person name="Terry A.Y."/>
            <person name="Boore J.L."/>
            <person name="Grigoriev I.V."/>
            <person name="Lindberg D.R."/>
            <person name="Seaver E.C."/>
            <person name="Weisblat D.A."/>
            <person name="Putnam N.H."/>
            <person name="Rokhsar D.S."/>
        </authorList>
    </citation>
    <scope>NUCLEOTIDE SEQUENCE [LARGE SCALE GENOMIC DNA]</scope>
</reference>
<dbReference type="HOGENOM" id="CLU_2087543_0_0_1"/>
<keyword evidence="2" id="KW-0732">Signal</keyword>
<accession>V4A6J7</accession>
<sequence length="117" mass="12458">MKMKLLAALVLLNLFSGTLASICYYTSFGVSSSKYCAYGCCGSTFSTVCCNTYISVGVVAGSVIGGICALAVVIAILIIICRRRRGTIVYQSHGCHDPHVTTVPGTTVYNSPPPYRY</sequence>
<dbReference type="GeneID" id="20249537"/>
<feature type="signal peptide" evidence="2">
    <location>
        <begin position="1"/>
        <end position="20"/>
    </location>
</feature>
<organism evidence="3 4">
    <name type="scientific">Lottia gigantea</name>
    <name type="common">Giant owl limpet</name>
    <dbReference type="NCBI Taxonomy" id="225164"/>
    <lineage>
        <taxon>Eukaryota</taxon>
        <taxon>Metazoa</taxon>
        <taxon>Spiralia</taxon>
        <taxon>Lophotrochozoa</taxon>
        <taxon>Mollusca</taxon>
        <taxon>Gastropoda</taxon>
        <taxon>Patellogastropoda</taxon>
        <taxon>Lottioidea</taxon>
        <taxon>Lottiidae</taxon>
        <taxon>Lottia</taxon>
    </lineage>
</organism>
<keyword evidence="1" id="KW-0472">Membrane</keyword>
<gene>
    <name evidence="3" type="ORF">LOTGIDRAFT_234433</name>
</gene>
<protein>
    <recommendedName>
        <fullName evidence="5">Cysteine and tyrosine-rich protein 1</fullName>
    </recommendedName>
</protein>
<proteinExistence type="predicted"/>
<evidence type="ECO:0000256" key="2">
    <source>
        <dbReference type="SAM" id="SignalP"/>
    </source>
</evidence>
<dbReference type="Proteomes" id="UP000030746">
    <property type="component" value="Unassembled WGS sequence"/>
</dbReference>
<name>V4A6J7_LOTGI</name>
<feature type="transmembrane region" description="Helical" evidence="1">
    <location>
        <begin position="53"/>
        <end position="80"/>
    </location>
</feature>
<keyword evidence="1" id="KW-0812">Transmembrane</keyword>
<feature type="chain" id="PRO_5004718389" description="Cysteine and tyrosine-rich protein 1" evidence="2">
    <location>
        <begin position="21"/>
        <end position="117"/>
    </location>
</feature>
<evidence type="ECO:0000313" key="4">
    <source>
        <dbReference type="Proteomes" id="UP000030746"/>
    </source>
</evidence>
<dbReference type="OMA" id="IVIICCK"/>
<dbReference type="AlphaFoldDB" id="V4A6J7"/>
<dbReference type="RefSeq" id="XP_009060542.1">
    <property type="nucleotide sequence ID" value="XM_009062294.1"/>
</dbReference>
<keyword evidence="4" id="KW-1185">Reference proteome</keyword>
<evidence type="ECO:0000313" key="3">
    <source>
        <dbReference type="EMBL" id="ESO88876.1"/>
    </source>
</evidence>
<evidence type="ECO:0000256" key="1">
    <source>
        <dbReference type="SAM" id="Phobius"/>
    </source>
</evidence>
<dbReference type="CTD" id="20249537"/>
<dbReference type="KEGG" id="lgi:LOTGIDRAFT_234433"/>
<keyword evidence="1" id="KW-1133">Transmembrane helix</keyword>